<name>A0A4Q8LB62_9GAMM</name>
<reference evidence="2 3" key="1">
    <citation type="submission" date="2019-02" db="EMBL/GenBank/DDBJ databases">
        <title>WGS of Pseudoxanthomonas species novum from clinical isolates.</title>
        <authorList>
            <person name="Bernier A.-M."/>
            <person name="Bernard K."/>
            <person name="Vachon A."/>
        </authorList>
    </citation>
    <scope>NUCLEOTIDE SEQUENCE [LARGE SCALE GENOMIC DNA]</scope>
    <source>
        <strain evidence="2 3">NML171200</strain>
    </source>
</reference>
<dbReference type="EMBL" id="SHMC01000003">
    <property type="protein sequence ID" value="TAA25928.1"/>
    <property type="molecule type" value="Genomic_DNA"/>
</dbReference>
<gene>
    <name evidence="2" type="ORF">EA660_10955</name>
</gene>
<dbReference type="SUPFAM" id="SSF53474">
    <property type="entry name" value="alpha/beta-Hydrolases"/>
    <property type="match status" value="1"/>
</dbReference>
<comment type="caution">
    <text evidence="2">The sequence shown here is derived from an EMBL/GenBank/DDBJ whole genome shotgun (WGS) entry which is preliminary data.</text>
</comment>
<evidence type="ECO:0000313" key="2">
    <source>
        <dbReference type="EMBL" id="TAA25928.1"/>
    </source>
</evidence>
<dbReference type="InterPro" id="IPR029058">
    <property type="entry name" value="AB_hydrolase_fold"/>
</dbReference>
<dbReference type="GO" id="GO:0016787">
    <property type="term" value="F:hydrolase activity"/>
    <property type="evidence" value="ECO:0007669"/>
    <property type="project" value="UniProtKB-KW"/>
</dbReference>
<dbReference type="RefSeq" id="WP_130551540.1">
    <property type="nucleotide sequence ID" value="NZ_SHMC01000003.1"/>
</dbReference>
<dbReference type="InterPro" id="IPR000073">
    <property type="entry name" value="AB_hydrolase_1"/>
</dbReference>
<evidence type="ECO:0000313" key="3">
    <source>
        <dbReference type="Proteomes" id="UP000292627"/>
    </source>
</evidence>
<dbReference type="PANTHER" id="PTHR43798:SF29">
    <property type="entry name" value="AB HYDROLASE-1 DOMAIN-CONTAINING PROTEIN"/>
    <property type="match status" value="1"/>
</dbReference>
<dbReference type="AlphaFoldDB" id="A0A4Q8LB62"/>
<sequence>MSARESLLLLPGLLNDAELWHAQLEALSDLADCQVGDLTQGERLHAVAQQVLAAAPQTFALAGFSLGGYVAQEILRIAPQRVTRLALLDTSYLPDTPARAEQRRAQQDAVRRGAFHGFGEALMRAYTDPSHRGDAALLARIRGMTQRLGAEVFLRQSAFARVDGSAVLRAFDRPALVLVGEHDAITPPAVHEQMAALLPDATLVRVAQCGHLSPLEQPDAVSRALRDWLLR</sequence>
<dbReference type="PANTHER" id="PTHR43798">
    <property type="entry name" value="MONOACYLGLYCEROL LIPASE"/>
    <property type="match status" value="1"/>
</dbReference>
<feature type="domain" description="AB hydrolase-1" evidence="1">
    <location>
        <begin position="53"/>
        <end position="217"/>
    </location>
</feature>
<protein>
    <submittedName>
        <fullName evidence="2">Alpha/beta fold hydrolase</fullName>
    </submittedName>
</protein>
<accession>A0A4Q8LB62</accession>
<dbReference type="Pfam" id="PF00561">
    <property type="entry name" value="Abhydrolase_1"/>
    <property type="match status" value="1"/>
</dbReference>
<dbReference type="Gene3D" id="3.40.50.1820">
    <property type="entry name" value="alpha/beta hydrolase"/>
    <property type="match status" value="1"/>
</dbReference>
<proteinExistence type="predicted"/>
<evidence type="ECO:0000259" key="1">
    <source>
        <dbReference type="Pfam" id="PF00561"/>
    </source>
</evidence>
<dbReference type="InterPro" id="IPR050266">
    <property type="entry name" value="AB_hydrolase_sf"/>
</dbReference>
<dbReference type="OrthoDB" id="2086224at2"/>
<keyword evidence="2" id="KW-0378">Hydrolase</keyword>
<organism evidence="2 3">
    <name type="scientific">Pseudoxanthomonas winnipegensis</name>
    <dbReference type="NCBI Taxonomy" id="2480810"/>
    <lineage>
        <taxon>Bacteria</taxon>
        <taxon>Pseudomonadati</taxon>
        <taxon>Pseudomonadota</taxon>
        <taxon>Gammaproteobacteria</taxon>
        <taxon>Lysobacterales</taxon>
        <taxon>Lysobacteraceae</taxon>
        <taxon>Pseudoxanthomonas</taxon>
    </lineage>
</organism>
<dbReference type="Proteomes" id="UP000292627">
    <property type="component" value="Unassembled WGS sequence"/>
</dbReference>